<accession>A0A428WHE6</accession>
<protein>
    <submittedName>
        <fullName evidence="1">Uncharacterized protein</fullName>
    </submittedName>
</protein>
<gene>
    <name evidence="1" type="ORF">DMA12_21625</name>
</gene>
<dbReference type="AlphaFoldDB" id="A0A428WHE6"/>
<dbReference type="EMBL" id="QHHU01000029">
    <property type="protein sequence ID" value="RSM42515.1"/>
    <property type="molecule type" value="Genomic_DNA"/>
</dbReference>
<reference evidence="1 2" key="1">
    <citation type="submission" date="2018-05" db="EMBL/GenBank/DDBJ databases">
        <title>Evolution of GPA BGCs.</title>
        <authorList>
            <person name="Waglechner N."/>
            <person name="Wright G.D."/>
        </authorList>
    </citation>
    <scope>NUCLEOTIDE SEQUENCE [LARGE SCALE GENOMIC DNA]</scope>
    <source>
        <strain evidence="1 2">DSM 5908</strain>
    </source>
</reference>
<dbReference type="Proteomes" id="UP000286716">
    <property type="component" value="Unassembled WGS sequence"/>
</dbReference>
<organism evidence="1 2">
    <name type="scientific">Amycolatopsis balhimycina DSM 5908</name>
    <dbReference type="NCBI Taxonomy" id="1081091"/>
    <lineage>
        <taxon>Bacteria</taxon>
        <taxon>Bacillati</taxon>
        <taxon>Actinomycetota</taxon>
        <taxon>Actinomycetes</taxon>
        <taxon>Pseudonocardiales</taxon>
        <taxon>Pseudonocardiaceae</taxon>
        <taxon>Amycolatopsis</taxon>
    </lineage>
</organism>
<evidence type="ECO:0000313" key="1">
    <source>
        <dbReference type="EMBL" id="RSM42515.1"/>
    </source>
</evidence>
<sequence length="331" mass="36201">MNDFPGLLRALRETEIAFANRITVELAGYELDKPISTQNDRSGIITDYAEVLFCAYEAVATVTGAVPDPSGDLAAVVGTLSVAKPLARTPKTCDREVDFLNGVGNLLVLSLWVSSLSDPGRRLLTRLATTKKPLSIGTVYKSEPSSLLANPNAHGVNATAAADAGQMTEEEDETQTRSRLARIAPGHGGESVLSAPVHAPELEEQWKIFETLSARDALIVIMRGSISFDAEGRPYYSPSRVELMHELLHIHHNALGENRANLPMNQKMRAVWKDAEEFWTIAAGDLTESDFAVDLGLPRRRSHSGLRLSGLDPRSADAQKSFRQHFEYLPD</sequence>
<evidence type="ECO:0000313" key="2">
    <source>
        <dbReference type="Proteomes" id="UP000286716"/>
    </source>
</evidence>
<proteinExistence type="predicted"/>
<comment type="caution">
    <text evidence="1">The sequence shown here is derived from an EMBL/GenBank/DDBJ whole genome shotgun (WGS) entry which is preliminary data.</text>
</comment>
<name>A0A428WHE6_AMYBA</name>
<keyword evidence="2" id="KW-1185">Reference proteome</keyword>